<dbReference type="PANTHER" id="PTHR31711">
    <property type="entry name" value="ARGININE AND GLUTAMATE-RICH PROTEIN 1"/>
    <property type="match status" value="1"/>
</dbReference>
<dbReference type="AlphaFoldDB" id="A0A182SS60"/>
<dbReference type="PANTHER" id="PTHR31711:SF1">
    <property type="entry name" value="ARGININE AND GLUTAMATE-RICH PROTEIN 1"/>
    <property type="match status" value="1"/>
</dbReference>
<organism evidence="2 3">
    <name type="scientific">Anopheles maculatus</name>
    <dbReference type="NCBI Taxonomy" id="74869"/>
    <lineage>
        <taxon>Eukaryota</taxon>
        <taxon>Metazoa</taxon>
        <taxon>Ecdysozoa</taxon>
        <taxon>Arthropoda</taxon>
        <taxon>Hexapoda</taxon>
        <taxon>Insecta</taxon>
        <taxon>Pterygota</taxon>
        <taxon>Neoptera</taxon>
        <taxon>Endopterygota</taxon>
        <taxon>Diptera</taxon>
        <taxon>Nematocera</taxon>
        <taxon>Culicoidea</taxon>
        <taxon>Culicidae</taxon>
        <taxon>Anophelinae</taxon>
        <taxon>Anopheles</taxon>
        <taxon>Anopheles maculatus group</taxon>
    </lineage>
</organism>
<keyword evidence="3" id="KW-1185">Reference proteome</keyword>
<dbReference type="GO" id="GO:0045296">
    <property type="term" value="F:cadherin binding"/>
    <property type="evidence" value="ECO:0007669"/>
    <property type="project" value="TreeGrafter"/>
</dbReference>
<proteinExistence type="predicted"/>
<dbReference type="InterPro" id="IPR033371">
    <property type="entry name" value="ARGLU1"/>
</dbReference>
<evidence type="ECO:0000313" key="2">
    <source>
        <dbReference type="EnsemblMetazoa" id="AMAM012321-PA"/>
    </source>
</evidence>
<dbReference type="Proteomes" id="UP000075901">
    <property type="component" value="Unassembled WGS sequence"/>
</dbReference>
<feature type="coiled-coil region" evidence="1">
    <location>
        <begin position="15"/>
        <end position="65"/>
    </location>
</feature>
<reference evidence="3" key="1">
    <citation type="submission" date="2013-09" db="EMBL/GenBank/DDBJ databases">
        <title>The Genome Sequence of Anopheles maculatus species B.</title>
        <authorList>
            <consortium name="The Broad Institute Genomics Platform"/>
            <person name="Neafsey D.E."/>
            <person name="Besansky N."/>
            <person name="Howell P."/>
            <person name="Walton C."/>
            <person name="Young S.K."/>
            <person name="Zeng Q."/>
            <person name="Gargeya S."/>
            <person name="Fitzgerald M."/>
            <person name="Haas B."/>
            <person name="Abouelleil A."/>
            <person name="Allen A.W."/>
            <person name="Alvarado L."/>
            <person name="Arachchi H.M."/>
            <person name="Berlin A.M."/>
            <person name="Chapman S.B."/>
            <person name="Gainer-Dewar J."/>
            <person name="Goldberg J."/>
            <person name="Griggs A."/>
            <person name="Gujja S."/>
            <person name="Hansen M."/>
            <person name="Howarth C."/>
            <person name="Imamovic A."/>
            <person name="Ireland A."/>
            <person name="Larimer J."/>
            <person name="McCowan C."/>
            <person name="Murphy C."/>
            <person name="Pearson M."/>
            <person name="Poon T.W."/>
            <person name="Priest M."/>
            <person name="Roberts A."/>
            <person name="Saif S."/>
            <person name="Shea T."/>
            <person name="Sisk P."/>
            <person name="Sykes S."/>
            <person name="Wortman J."/>
            <person name="Nusbaum C."/>
            <person name="Birren B."/>
        </authorList>
    </citation>
    <scope>NUCLEOTIDE SEQUENCE [LARGE SCALE GENOMIC DNA]</scope>
    <source>
        <strain evidence="3">maculatus3</strain>
    </source>
</reference>
<dbReference type="GO" id="GO:0005739">
    <property type="term" value="C:mitochondrion"/>
    <property type="evidence" value="ECO:0007669"/>
    <property type="project" value="TreeGrafter"/>
</dbReference>
<evidence type="ECO:0000256" key="1">
    <source>
        <dbReference type="SAM" id="Coils"/>
    </source>
</evidence>
<dbReference type="VEuPathDB" id="VectorBase:AMAM012321"/>
<accession>A0A182SS60</accession>
<keyword evidence="1" id="KW-0175">Coiled coil</keyword>
<dbReference type="GO" id="GO:0005654">
    <property type="term" value="C:nucleoplasm"/>
    <property type="evidence" value="ECO:0007669"/>
    <property type="project" value="TreeGrafter"/>
</dbReference>
<name>A0A182SS60_9DIPT</name>
<evidence type="ECO:0000313" key="3">
    <source>
        <dbReference type="Proteomes" id="UP000075901"/>
    </source>
</evidence>
<dbReference type="Pfam" id="PF15346">
    <property type="entry name" value="ARGLU"/>
    <property type="match status" value="1"/>
</dbReference>
<dbReference type="EnsemblMetazoa" id="AMAM012321-RA">
    <property type="protein sequence ID" value="AMAM012321-PA"/>
    <property type="gene ID" value="AMAM012321"/>
</dbReference>
<sequence>MIEEEAAKRIELLVKKRVEEELEKRKDEIEMEVQRRVEAAKKQMEQEMMLELEKRREQAREEERRREVSIPSIRSYWIFFFLYDNRYRVKFCVKNGHRSMVELISRTLPFILTCVTGPCS</sequence>
<reference evidence="2" key="2">
    <citation type="submission" date="2020-05" db="UniProtKB">
        <authorList>
            <consortium name="EnsemblMetazoa"/>
        </authorList>
    </citation>
    <scope>IDENTIFICATION</scope>
    <source>
        <strain evidence="2">maculatus3</strain>
    </source>
</reference>
<protein>
    <submittedName>
        <fullName evidence="2">Uncharacterized protein</fullName>
    </submittedName>
</protein>